<comment type="caution">
    <text evidence="2">The sequence shown here is derived from an EMBL/GenBank/DDBJ whole genome shotgun (WGS) entry which is preliminary data.</text>
</comment>
<sequence length="239" mass="27269">MKVTLLFNVLFICLLSTLGAHAKESLRYNLAASESWYPYYIPDEDKPGILGELIPLILDKAKIHGIELRFPPKRTIYAMDNGLLDFDVVSPVWFPGGDAGEQFVFSHKLFGIEEYYASLDGTQLGPMVYKEEVGTILGYYYFDENTFTRIDFASEKELVLALHKNRVERILIGDLPAKYWANKLSVSIRLDQLHTKGELKIRLNKSKIHLLPLLNKAITELQQTGKIDILVSKYTVNQK</sequence>
<dbReference type="RefSeq" id="WP_138478725.1">
    <property type="nucleotide sequence ID" value="NZ_PPSW01000006.1"/>
</dbReference>
<gene>
    <name evidence="2" type="ORF">C1E24_03370</name>
</gene>
<proteinExistence type="predicted"/>
<keyword evidence="1" id="KW-0732">Signal</keyword>
<evidence type="ECO:0000313" key="3">
    <source>
        <dbReference type="Proteomes" id="UP000309186"/>
    </source>
</evidence>
<feature type="chain" id="PRO_5024341054" evidence="1">
    <location>
        <begin position="23"/>
        <end position="239"/>
    </location>
</feature>
<dbReference type="SUPFAM" id="SSF53850">
    <property type="entry name" value="Periplasmic binding protein-like II"/>
    <property type="match status" value="1"/>
</dbReference>
<dbReference type="Gene3D" id="3.40.190.10">
    <property type="entry name" value="Periplasmic binding protein-like II"/>
    <property type="match status" value="2"/>
</dbReference>
<protein>
    <submittedName>
        <fullName evidence="2">ABC transporter substrate-binding protein</fullName>
    </submittedName>
</protein>
<evidence type="ECO:0000313" key="2">
    <source>
        <dbReference type="EMBL" id="TLX48501.1"/>
    </source>
</evidence>
<reference evidence="2 3" key="1">
    <citation type="submission" date="2018-01" db="EMBL/GenBank/DDBJ databases">
        <title>Co-occurrence of chitin degradation, pigmentation and bioactivity in marine Pseudoalteromonas.</title>
        <authorList>
            <person name="Paulsen S."/>
            <person name="Gram L."/>
            <person name="Machado H."/>
        </authorList>
    </citation>
    <scope>NUCLEOTIDE SEQUENCE [LARGE SCALE GENOMIC DNA]</scope>
    <source>
        <strain evidence="2 3">S3663</strain>
    </source>
</reference>
<dbReference type="Proteomes" id="UP000309186">
    <property type="component" value="Unassembled WGS sequence"/>
</dbReference>
<organism evidence="2 3">
    <name type="scientific">Pseudoalteromonas phenolica</name>
    <dbReference type="NCBI Taxonomy" id="161398"/>
    <lineage>
        <taxon>Bacteria</taxon>
        <taxon>Pseudomonadati</taxon>
        <taxon>Pseudomonadota</taxon>
        <taxon>Gammaproteobacteria</taxon>
        <taxon>Alteromonadales</taxon>
        <taxon>Pseudoalteromonadaceae</taxon>
        <taxon>Pseudoalteromonas</taxon>
    </lineage>
</organism>
<accession>A0A5R9Q5R8</accession>
<name>A0A5R9Q5R8_9GAMM</name>
<feature type="signal peptide" evidence="1">
    <location>
        <begin position="1"/>
        <end position="22"/>
    </location>
</feature>
<evidence type="ECO:0000256" key="1">
    <source>
        <dbReference type="SAM" id="SignalP"/>
    </source>
</evidence>
<dbReference type="AlphaFoldDB" id="A0A5R9Q5R8"/>
<dbReference type="EMBL" id="PPSW01000006">
    <property type="protein sequence ID" value="TLX48501.1"/>
    <property type="molecule type" value="Genomic_DNA"/>
</dbReference>
<dbReference type="OrthoDB" id="8454826at2"/>